<reference evidence="1" key="1">
    <citation type="submission" date="2021-04" db="EMBL/GenBank/DDBJ databases">
        <title>Genome based classification of Actinospica acidithermotolerans sp. nov., an actinobacterium isolated from an Indonesian hot spring.</title>
        <authorList>
            <person name="Kusuma A.B."/>
            <person name="Putra K.E."/>
            <person name="Nafisah S."/>
            <person name="Loh J."/>
            <person name="Nouioui I."/>
            <person name="Goodfellow M."/>
        </authorList>
    </citation>
    <scope>NUCLEOTIDE SEQUENCE</scope>
    <source>
        <strain evidence="1">DSM 45618</strain>
    </source>
</reference>
<evidence type="ECO:0000313" key="1">
    <source>
        <dbReference type="EMBL" id="MBS2966512.1"/>
    </source>
</evidence>
<organism evidence="1 2">
    <name type="scientific">Actinocrinis puniceicyclus</name>
    <dbReference type="NCBI Taxonomy" id="977794"/>
    <lineage>
        <taxon>Bacteria</taxon>
        <taxon>Bacillati</taxon>
        <taxon>Actinomycetota</taxon>
        <taxon>Actinomycetes</taxon>
        <taxon>Catenulisporales</taxon>
        <taxon>Actinospicaceae</taxon>
        <taxon>Actinocrinis</taxon>
    </lineage>
</organism>
<protein>
    <submittedName>
        <fullName evidence="1">Uncharacterized protein</fullName>
    </submittedName>
</protein>
<dbReference type="Proteomes" id="UP000677913">
    <property type="component" value="Unassembled WGS sequence"/>
</dbReference>
<dbReference type="AlphaFoldDB" id="A0A8J7WV66"/>
<gene>
    <name evidence="1" type="ORF">KGA66_25965</name>
</gene>
<dbReference type="EMBL" id="JAGSXH010000158">
    <property type="protein sequence ID" value="MBS2966512.1"/>
    <property type="molecule type" value="Genomic_DNA"/>
</dbReference>
<dbReference type="InterPro" id="IPR046828">
    <property type="entry name" value="RepSA"/>
</dbReference>
<keyword evidence="2" id="KW-1185">Reference proteome</keyword>
<comment type="caution">
    <text evidence="1">The sequence shown here is derived from an EMBL/GenBank/DDBJ whole genome shotgun (WGS) entry which is preliminary data.</text>
</comment>
<accession>A0A8J7WV66</accession>
<name>A0A8J7WV66_9ACTN</name>
<dbReference type="Pfam" id="PF20199">
    <property type="entry name" value="RepSA"/>
    <property type="match status" value="1"/>
</dbReference>
<dbReference type="RefSeq" id="WP_211471658.1">
    <property type="nucleotide sequence ID" value="NZ_JAGSXH010000158.1"/>
</dbReference>
<sequence length="165" mass="17192">MAGLTRAEFAEQAIVAFAKVAEYQARGVVHFHAVIRLDGPDGSVPPSWATEALLDQAVRSAATATSLITPGAAAVPSRVLTWGRQIDVRQIGGGDSGEVSDATVARYVAKYATKSAEAAGVELRPLACRRCAGHGTVTIPVVEEPKCCRATARGDAPIPRVISTI</sequence>
<proteinExistence type="predicted"/>
<evidence type="ECO:0000313" key="2">
    <source>
        <dbReference type="Proteomes" id="UP000677913"/>
    </source>
</evidence>